<evidence type="ECO:0000256" key="11">
    <source>
        <dbReference type="PIRSR" id="PIRSR000350-3"/>
    </source>
</evidence>
<reference evidence="16 17" key="1">
    <citation type="submission" date="2016-12" db="EMBL/GenBank/DDBJ databases">
        <title>Genome Sequences of Twelve Sporeforming Bacillus Species Isolated from Foods.</title>
        <authorList>
            <person name="De Jong A."/>
            <person name="Holsappel S."/>
            <person name="Kuipers O.P."/>
        </authorList>
    </citation>
    <scope>NUCLEOTIDE SEQUENCE [LARGE SCALE GENOMIC DNA]</scope>
    <source>
        <strain evidence="16 17">S3E15</strain>
    </source>
</reference>
<keyword evidence="8" id="KW-1015">Disulfide bond</keyword>
<dbReference type="GO" id="GO:0050660">
    <property type="term" value="F:flavin adenine dinucleotide binding"/>
    <property type="evidence" value="ECO:0007669"/>
    <property type="project" value="InterPro"/>
</dbReference>
<evidence type="ECO:0000256" key="8">
    <source>
        <dbReference type="ARBA" id="ARBA00023157"/>
    </source>
</evidence>
<dbReference type="NCBIfam" id="TIGR01350">
    <property type="entry name" value="lipoamide_DH"/>
    <property type="match status" value="1"/>
</dbReference>
<evidence type="ECO:0000256" key="7">
    <source>
        <dbReference type="ARBA" id="ARBA00023027"/>
    </source>
</evidence>
<keyword evidence="5 11" id="KW-0274">FAD</keyword>
<evidence type="ECO:0000313" key="17">
    <source>
        <dbReference type="Proteomes" id="UP000194131"/>
    </source>
</evidence>
<evidence type="ECO:0000256" key="4">
    <source>
        <dbReference type="ARBA" id="ARBA00022630"/>
    </source>
</evidence>
<dbReference type="PROSITE" id="PS00076">
    <property type="entry name" value="PYRIDINE_REDOX_1"/>
    <property type="match status" value="1"/>
</dbReference>
<dbReference type="EC" id="1.8.1.4" evidence="2 13"/>
<evidence type="ECO:0000256" key="9">
    <source>
        <dbReference type="ARBA" id="ARBA00023284"/>
    </source>
</evidence>
<dbReference type="Gene3D" id="3.30.390.30">
    <property type="match status" value="1"/>
</dbReference>
<dbReference type="EMBL" id="MRWU01000001">
    <property type="protein sequence ID" value="OSX97063.1"/>
    <property type="molecule type" value="Genomic_DNA"/>
</dbReference>
<feature type="binding site" evidence="11">
    <location>
        <position position="285"/>
    </location>
    <ligand>
        <name>NAD(+)</name>
        <dbReference type="ChEBI" id="CHEBI:57540"/>
    </ligand>
</feature>
<feature type="disulfide bond" description="Redox-active" evidence="12">
    <location>
        <begin position="59"/>
        <end position="64"/>
    </location>
</feature>
<dbReference type="InterPro" id="IPR036188">
    <property type="entry name" value="FAD/NAD-bd_sf"/>
</dbReference>
<dbReference type="InterPro" id="IPR016156">
    <property type="entry name" value="FAD/NAD-linked_Rdtase_dimer_sf"/>
</dbReference>
<dbReference type="PIRSF" id="PIRSF000350">
    <property type="entry name" value="Mercury_reductase_MerA"/>
    <property type="match status" value="1"/>
</dbReference>
<dbReference type="InterPro" id="IPR023753">
    <property type="entry name" value="FAD/NAD-binding_dom"/>
</dbReference>
<evidence type="ECO:0000256" key="2">
    <source>
        <dbReference type="ARBA" id="ARBA00012608"/>
    </source>
</evidence>
<evidence type="ECO:0000313" key="16">
    <source>
        <dbReference type="EMBL" id="OSX97063.1"/>
    </source>
</evidence>
<comment type="miscellaneous">
    <text evidence="13">The active site is a redox-active disulfide bond.</text>
</comment>
<organism evidence="16 17">
    <name type="scientific">Bacillus mycoides</name>
    <dbReference type="NCBI Taxonomy" id="1405"/>
    <lineage>
        <taxon>Bacteria</taxon>
        <taxon>Bacillati</taxon>
        <taxon>Bacillota</taxon>
        <taxon>Bacilli</taxon>
        <taxon>Bacillales</taxon>
        <taxon>Bacillaceae</taxon>
        <taxon>Bacillus</taxon>
        <taxon>Bacillus cereus group</taxon>
    </lineage>
</organism>
<dbReference type="InterPro" id="IPR006258">
    <property type="entry name" value="Lipoamide_DH"/>
</dbReference>
<keyword evidence="4 13" id="KW-0285">Flavoprotein</keyword>
<evidence type="ECO:0000259" key="15">
    <source>
        <dbReference type="Pfam" id="PF07992"/>
    </source>
</evidence>
<proteinExistence type="inferred from homology"/>
<feature type="binding site" evidence="11">
    <location>
        <begin position="195"/>
        <end position="202"/>
    </location>
    <ligand>
        <name>NAD(+)</name>
        <dbReference type="ChEBI" id="CHEBI:57540"/>
    </ligand>
</feature>
<gene>
    <name evidence="16" type="ORF">S3E15_00694</name>
</gene>
<dbReference type="Proteomes" id="UP000194131">
    <property type="component" value="Unassembled WGS sequence"/>
</dbReference>
<feature type="binding site" evidence="11">
    <location>
        <position position="218"/>
    </location>
    <ligand>
        <name>NAD(+)</name>
        <dbReference type="ChEBI" id="CHEBI:57540"/>
    </ligand>
</feature>
<dbReference type="InterPro" id="IPR050151">
    <property type="entry name" value="Class-I_Pyr_Nuc-Dis_Oxidored"/>
</dbReference>
<accession>A0AAP8BI56</accession>
<evidence type="ECO:0000256" key="10">
    <source>
        <dbReference type="ARBA" id="ARBA00049187"/>
    </source>
</evidence>
<comment type="cofactor">
    <cofactor evidence="11 13">
        <name>FAD</name>
        <dbReference type="ChEBI" id="CHEBI:57692"/>
    </cofactor>
    <text evidence="11 13">Binds 1 FAD per subunit.</text>
</comment>
<feature type="domain" description="Pyridine nucleotide-disulphide oxidoreductase dimerisation" evidence="14">
    <location>
        <begin position="360"/>
        <end position="469"/>
    </location>
</feature>
<sequence length="477" mass="51077">MNNFGLPVSNFWRSVKKDMREIETIVIGSGPGGYVAAIRASQLGKQVAIIERENLGGVCANVGCIPSKALISVGHRFEETKHSENMGIFSSGVNVDFAKVQEFKNNVVKKLVGGVEGLLKSNKVEVIKGEAYFMDANTIRVTNKDAAQTYTFKNAIIATGSRPVEIPTFKFTKRVINSTGVLSLTEVPSKLVVIGGGYIGTELGSAYASLGSIVTIIEGGKDILTGFDKQMTQIVKEDLINKGVTVIVDASAKGVEEVENGVIVTYEIGGEEKKVDADYVLVTVGRRPNTENMGFEKIGIEFSDRGLLKVDQQCRTNLPNIFAIGDIIAGPQLAHKAFYEGKVAAEAISGELSCVDYLAIPAVCFTNPELATVGYTEERAKAEGMEVKVIQSPFSANGRALVLNEGKGFLRLLVRKEDGVLVGAQIVGNGASEIIAEMGLAIESGMTVEDIALTPHAQLTLSEIVMEAAEALIYNFK</sequence>
<dbReference type="Pfam" id="PF07992">
    <property type="entry name" value="Pyr_redox_2"/>
    <property type="match status" value="1"/>
</dbReference>
<comment type="similarity">
    <text evidence="1 13">Belongs to the class-I pyridine nucleotide-disulfide oxidoreductase family.</text>
</comment>
<dbReference type="GO" id="GO:0006103">
    <property type="term" value="P:2-oxoglutarate metabolic process"/>
    <property type="evidence" value="ECO:0007669"/>
    <property type="project" value="TreeGrafter"/>
</dbReference>
<keyword evidence="11" id="KW-0547">Nucleotide-binding</keyword>
<evidence type="ECO:0000256" key="3">
    <source>
        <dbReference type="ARBA" id="ARBA00016961"/>
    </source>
</evidence>
<dbReference type="AlphaFoldDB" id="A0AAP8BI56"/>
<protein>
    <recommendedName>
        <fullName evidence="3 13">Dihydrolipoyl dehydrogenase</fullName>
        <ecNumber evidence="2 13">1.8.1.4</ecNumber>
    </recommendedName>
</protein>
<dbReference type="FunFam" id="3.30.390.30:FF:000001">
    <property type="entry name" value="Dihydrolipoyl dehydrogenase"/>
    <property type="match status" value="1"/>
</dbReference>
<keyword evidence="6 13" id="KW-0560">Oxidoreductase</keyword>
<feature type="domain" description="FAD/NAD(P)-binding" evidence="15">
    <location>
        <begin position="24"/>
        <end position="341"/>
    </location>
</feature>
<feature type="binding site" evidence="11">
    <location>
        <begin position="159"/>
        <end position="161"/>
    </location>
    <ligand>
        <name>FAD</name>
        <dbReference type="ChEBI" id="CHEBI:57692"/>
    </ligand>
</feature>
<evidence type="ECO:0000256" key="1">
    <source>
        <dbReference type="ARBA" id="ARBA00007532"/>
    </source>
</evidence>
<evidence type="ECO:0000256" key="5">
    <source>
        <dbReference type="ARBA" id="ARBA00022827"/>
    </source>
</evidence>
<keyword evidence="9 13" id="KW-0676">Redox-active center</keyword>
<feature type="binding site" evidence="11">
    <location>
        <position position="326"/>
    </location>
    <ligand>
        <name>FAD</name>
        <dbReference type="ChEBI" id="CHEBI:57692"/>
    </ligand>
</feature>
<dbReference type="InterPro" id="IPR012999">
    <property type="entry name" value="Pyr_OxRdtase_I_AS"/>
</dbReference>
<dbReference type="FunFam" id="3.50.50.60:FF:000001">
    <property type="entry name" value="Dihydrolipoyl dehydrogenase, mitochondrial"/>
    <property type="match status" value="1"/>
</dbReference>
<comment type="catalytic activity">
    <reaction evidence="10 13">
        <text>N(6)-[(R)-dihydrolipoyl]-L-lysyl-[protein] + NAD(+) = N(6)-[(R)-lipoyl]-L-lysyl-[protein] + NADH + H(+)</text>
        <dbReference type="Rhea" id="RHEA:15045"/>
        <dbReference type="Rhea" id="RHEA-COMP:10474"/>
        <dbReference type="Rhea" id="RHEA-COMP:10475"/>
        <dbReference type="ChEBI" id="CHEBI:15378"/>
        <dbReference type="ChEBI" id="CHEBI:57540"/>
        <dbReference type="ChEBI" id="CHEBI:57945"/>
        <dbReference type="ChEBI" id="CHEBI:83099"/>
        <dbReference type="ChEBI" id="CHEBI:83100"/>
        <dbReference type="EC" id="1.8.1.4"/>
    </reaction>
</comment>
<dbReference type="InterPro" id="IPR001100">
    <property type="entry name" value="Pyr_nuc-diS_OxRdtase"/>
</dbReference>
<dbReference type="InterPro" id="IPR004099">
    <property type="entry name" value="Pyr_nucl-diS_OxRdtase_dimer"/>
</dbReference>
<dbReference type="SUPFAM" id="SSF55424">
    <property type="entry name" value="FAD/NAD-linked reductases, dimerisation (C-terminal) domain"/>
    <property type="match status" value="1"/>
</dbReference>
<dbReference type="Pfam" id="PF02852">
    <property type="entry name" value="Pyr_redox_dim"/>
    <property type="match status" value="1"/>
</dbReference>
<dbReference type="PRINTS" id="PR00411">
    <property type="entry name" value="PNDRDTASEI"/>
</dbReference>
<evidence type="ECO:0000259" key="14">
    <source>
        <dbReference type="Pfam" id="PF02852"/>
    </source>
</evidence>
<dbReference type="PRINTS" id="PR00368">
    <property type="entry name" value="FADPNR"/>
</dbReference>
<keyword evidence="7 11" id="KW-0520">NAD</keyword>
<dbReference type="SUPFAM" id="SSF51905">
    <property type="entry name" value="FAD/NAD(P)-binding domain"/>
    <property type="match status" value="1"/>
</dbReference>
<dbReference type="GO" id="GO:0004148">
    <property type="term" value="F:dihydrolipoyl dehydrogenase (NADH) activity"/>
    <property type="evidence" value="ECO:0007669"/>
    <property type="project" value="UniProtKB-EC"/>
</dbReference>
<evidence type="ECO:0000256" key="12">
    <source>
        <dbReference type="PIRSR" id="PIRSR000350-4"/>
    </source>
</evidence>
<evidence type="ECO:0000256" key="6">
    <source>
        <dbReference type="ARBA" id="ARBA00023002"/>
    </source>
</evidence>
<name>A0AAP8BI56_BACMY</name>
<evidence type="ECO:0000256" key="13">
    <source>
        <dbReference type="RuleBase" id="RU003692"/>
    </source>
</evidence>
<comment type="caution">
    <text evidence="16">The sequence shown here is derived from an EMBL/GenBank/DDBJ whole genome shotgun (WGS) entry which is preliminary data.</text>
</comment>
<dbReference type="PANTHER" id="PTHR22912:SF160">
    <property type="entry name" value="DIHYDROLIPOYL DEHYDROGENASE"/>
    <property type="match status" value="1"/>
</dbReference>
<dbReference type="Gene3D" id="3.50.50.60">
    <property type="entry name" value="FAD/NAD(P)-binding domain"/>
    <property type="match status" value="2"/>
</dbReference>
<dbReference type="PANTHER" id="PTHR22912">
    <property type="entry name" value="DISULFIDE OXIDOREDUCTASE"/>
    <property type="match status" value="1"/>
</dbReference>
<feature type="binding site" evidence="11">
    <location>
        <position position="68"/>
    </location>
    <ligand>
        <name>FAD</name>
        <dbReference type="ChEBI" id="CHEBI:57692"/>
    </ligand>
</feature>